<reference evidence="2 3" key="1">
    <citation type="journal article" date="2010" name="Int. J. Syst. Evol. Microbiol.">
        <title>Bacillus horneckiae sp. nov., isolated from a spacecraft-assembly clean room.</title>
        <authorList>
            <person name="Vaishampayan P."/>
            <person name="Probst A."/>
            <person name="Krishnamurthi S."/>
            <person name="Ghosh S."/>
            <person name="Osman S."/>
            <person name="McDowall A."/>
            <person name="Ruckmani A."/>
            <person name="Mayilraj S."/>
            <person name="Venkateswaran K."/>
        </authorList>
    </citation>
    <scope>NUCLEOTIDE SEQUENCE [LARGE SCALE GENOMIC DNA]</scope>
    <source>
        <strain evidence="3">1PO1SC</strain>
    </source>
</reference>
<feature type="domain" description="NERD" evidence="1">
    <location>
        <begin position="5"/>
        <end position="68"/>
    </location>
</feature>
<dbReference type="InterPro" id="IPR011528">
    <property type="entry name" value="NERD"/>
</dbReference>
<name>A0A2N0ZGQ0_9BACI</name>
<evidence type="ECO:0000313" key="2">
    <source>
        <dbReference type="EMBL" id="PKG28691.1"/>
    </source>
</evidence>
<organism evidence="2 3">
    <name type="scientific">Cytobacillus horneckiae</name>
    <dbReference type="NCBI Taxonomy" id="549687"/>
    <lineage>
        <taxon>Bacteria</taxon>
        <taxon>Bacillati</taxon>
        <taxon>Bacillota</taxon>
        <taxon>Bacilli</taxon>
        <taxon>Bacillales</taxon>
        <taxon>Bacillaceae</taxon>
        <taxon>Cytobacillus</taxon>
    </lineage>
</organism>
<proteinExistence type="predicted"/>
<comment type="caution">
    <text evidence="2">The sequence shown here is derived from an EMBL/GenBank/DDBJ whole genome shotgun (WGS) entry which is preliminary data.</text>
</comment>
<sequence length="86" mass="10204">MENEQLKQISADVIIISGLTFKISNTLIQIDYLCIFQKKIVVYEVKYFEARKMVILKSKKNGCILQKLPMIHCYYFKQKIFEYSSL</sequence>
<keyword evidence="3" id="KW-1185">Reference proteome</keyword>
<evidence type="ECO:0000259" key="1">
    <source>
        <dbReference type="Pfam" id="PF08378"/>
    </source>
</evidence>
<dbReference type="Pfam" id="PF08378">
    <property type="entry name" value="NERD"/>
    <property type="match status" value="1"/>
</dbReference>
<dbReference type="RefSeq" id="WP_066194768.1">
    <property type="nucleotide sequence ID" value="NZ_JARMMB010000035.1"/>
</dbReference>
<accession>A0A2N0ZGQ0</accession>
<dbReference type="EMBL" id="PISD01000026">
    <property type="protein sequence ID" value="PKG28691.1"/>
    <property type="molecule type" value="Genomic_DNA"/>
</dbReference>
<gene>
    <name evidence="2" type="ORF">CWS20_12505</name>
</gene>
<protein>
    <submittedName>
        <fullName evidence="2">NERD domain-containing protein</fullName>
    </submittedName>
</protein>
<dbReference type="Proteomes" id="UP000233343">
    <property type="component" value="Unassembled WGS sequence"/>
</dbReference>
<evidence type="ECO:0000313" key="3">
    <source>
        <dbReference type="Proteomes" id="UP000233343"/>
    </source>
</evidence>
<dbReference type="AlphaFoldDB" id="A0A2N0ZGQ0"/>